<evidence type="ECO:0000313" key="4">
    <source>
        <dbReference type="EMBL" id="MBL6077648.1"/>
    </source>
</evidence>
<dbReference type="InterPro" id="IPR000914">
    <property type="entry name" value="SBP_5_dom"/>
</dbReference>
<proteinExistence type="inferred from homology"/>
<accession>A0ABS1TYZ8</accession>
<dbReference type="CDD" id="cd08495">
    <property type="entry name" value="PBP2_NikA_DppA_OppA_like_8"/>
    <property type="match status" value="1"/>
</dbReference>
<sequence>MPPSLAIGRRPLAALGFAGLTGAGPARAAEKVVRVAMTAGDIPKTHGQPDQAFEGVRVAGLTLYDALTAWDYETGTRIAPALATDWAVDPADRTKWVFRLRPGVRFHDGSAFDAEAVVWNLRKVLDKEAPHFDASQVGFTLSRMPTLRAGRAIDALTVELVTAEPDAFLPLNIANLFIASPAQWAAKLAAVPAEVADPAQRAIRAWEAFSLDPSGTGAFRLARLVPRQRLELVRNAAYWDRARVPKLDRLVFLPVPDTSARTAALLSGRVDWIEAPPPDAAPSIRARGFNIVTSAMAHVWPWQLSMLEGSPWRDRRVRHAANLAIDREELVLLNGGLAEPAFGQVRRGHPWFGEPGFVLRHDLAEARRLMMEAGYSAQRPAQVKVLVTSVGSGQMQSLAMNEAIQAALARAFFEVCFEVLEWGTLFANWREGPRAPVARGATATNVSIATIDPFFAVARFADSRMAPPVSNNWGFVSDPELDRLTAAARTSFDAAERDAALARLHARLVEEACFVWFVHDVSPRAISARISGYAAPNGFYVDWSRLDIAAG</sequence>
<feature type="domain" description="Solute-binding protein family 5" evidence="3">
    <location>
        <begin position="78"/>
        <end position="428"/>
    </location>
</feature>
<evidence type="ECO:0000313" key="5">
    <source>
        <dbReference type="Proteomes" id="UP000660885"/>
    </source>
</evidence>
<dbReference type="PIRSF" id="PIRSF002741">
    <property type="entry name" value="MppA"/>
    <property type="match status" value="1"/>
</dbReference>
<gene>
    <name evidence="4" type="ORF">JMJ56_06490</name>
</gene>
<dbReference type="EMBL" id="JAETWB010000001">
    <property type="protein sequence ID" value="MBL6077648.1"/>
    <property type="molecule type" value="Genomic_DNA"/>
</dbReference>
<comment type="similarity">
    <text evidence="2">Belongs to the bacterial solute-binding protein 5 family.</text>
</comment>
<dbReference type="PANTHER" id="PTHR30290">
    <property type="entry name" value="PERIPLASMIC BINDING COMPONENT OF ABC TRANSPORTER"/>
    <property type="match status" value="1"/>
</dbReference>
<evidence type="ECO:0000256" key="2">
    <source>
        <dbReference type="ARBA" id="ARBA00005695"/>
    </source>
</evidence>
<dbReference type="Gene3D" id="3.10.105.10">
    <property type="entry name" value="Dipeptide-binding Protein, Domain 3"/>
    <property type="match status" value="1"/>
</dbReference>
<dbReference type="InterPro" id="IPR030678">
    <property type="entry name" value="Peptide/Ni-bd"/>
</dbReference>
<comment type="caution">
    <text evidence="4">The sequence shown here is derived from an EMBL/GenBank/DDBJ whole genome shotgun (WGS) entry which is preliminary data.</text>
</comment>
<organism evidence="4 5">
    <name type="scientific">Belnapia arida</name>
    <dbReference type="NCBI Taxonomy" id="2804533"/>
    <lineage>
        <taxon>Bacteria</taxon>
        <taxon>Pseudomonadati</taxon>
        <taxon>Pseudomonadota</taxon>
        <taxon>Alphaproteobacteria</taxon>
        <taxon>Acetobacterales</taxon>
        <taxon>Roseomonadaceae</taxon>
        <taxon>Belnapia</taxon>
    </lineage>
</organism>
<dbReference type="SUPFAM" id="SSF53850">
    <property type="entry name" value="Periplasmic binding protein-like II"/>
    <property type="match status" value="1"/>
</dbReference>
<protein>
    <submittedName>
        <fullName evidence="4">ABC transporter substrate-binding protein</fullName>
    </submittedName>
</protein>
<evidence type="ECO:0000256" key="1">
    <source>
        <dbReference type="ARBA" id="ARBA00004418"/>
    </source>
</evidence>
<evidence type="ECO:0000259" key="3">
    <source>
        <dbReference type="Pfam" id="PF00496"/>
    </source>
</evidence>
<comment type="subcellular location">
    <subcellularLocation>
        <location evidence="1">Periplasm</location>
    </subcellularLocation>
</comment>
<dbReference type="Proteomes" id="UP000660885">
    <property type="component" value="Unassembled WGS sequence"/>
</dbReference>
<reference evidence="4 5" key="1">
    <citation type="submission" date="2021-01" db="EMBL/GenBank/DDBJ databases">
        <title>Belnapia mucosa sp. nov. and Belnapia arida sp. nov., isolated from the Tabernas Desert (Almeria, Spain).</title>
        <authorList>
            <person name="Molina-Menor E."/>
            <person name="Vidal-Verdu A."/>
            <person name="Calonge A."/>
            <person name="Satari L."/>
            <person name="Pereto J."/>
            <person name="Porcar M."/>
        </authorList>
    </citation>
    <scope>NUCLEOTIDE SEQUENCE [LARGE SCALE GENOMIC DNA]</scope>
    <source>
        <strain evidence="4 5">T18</strain>
    </source>
</reference>
<keyword evidence="5" id="KW-1185">Reference proteome</keyword>
<dbReference type="Gene3D" id="3.40.190.10">
    <property type="entry name" value="Periplasmic binding protein-like II"/>
    <property type="match status" value="1"/>
</dbReference>
<dbReference type="PANTHER" id="PTHR30290:SF83">
    <property type="entry name" value="ABC TRANSPORTER SUBSTRATE-BINDING PROTEIN"/>
    <property type="match status" value="1"/>
</dbReference>
<dbReference type="InterPro" id="IPR039424">
    <property type="entry name" value="SBP_5"/>
</dbReference>
<name>A0ABS1TYZ8_9PROT</name>
<dbReference type="Pfam" id="PF00496">
    <property type="entry name" value="SBP_bac_5"/>
    <property type="match status" value="1"/>
</dbReference>
<dbReference type="RefSeq" id="WP_202830737.1">
    <property type="nucleotide sequence ID" value="NZ_JAETWB010000001.1"/>
</dbReference>